<name>A0A1J5Q2X5_9ZZZZ</name>
<keyword evidence="2" id="KW-0012">Acyltransferase</keyword>
<keyword evidence="2" id="KW-0808">Transferase</keyword>
<dbReference type="Pfam" id="PF00132">
    <property type="entry name" value="Hexapep"/>
    <property type="match status" value="1"/>
</dbReference>
<dbReference type="NCBIfam" id="TIGR03570">
    <property type="entry name" value="NeuD_NnaD"/>
    <property type="match status" value="1"/>
</dbReference>
<accession>A0A1J5Q2X5</accession>
<comment type="caution">
    <text evidence="2">The sequence shown here is derived from an EMBL/GenBank/DDBJ whole genome shotgun (WGS) entry which is preliminary data.</text>
</comment>
<protein>
    <submittedName>
        <fullName evidence="2">Putative acetyltransferase EpsM</fullName>
        <ecNumber evidence="2">2.3.1.-</ecNumber>
    </submittedName>
</protein>
<evidence type="ECO:0000313" key="2">
    <source>
        <dbReference type="EMBL" id="OIQ77666.1"/>
    </source>
</evidence>
<feature type="domain" description="PglD N-terminal" evidence="1">
    <location>
        <begin position="9"/>
        <end position="84"/>
    </location>
</feature>
<dbReference type="InterPro" id="IPR001451">
    <property type="entry name" value="Hexapep"/>
</dbReference>
<dbReference type="GO" id="GO:0016746">
    <property type="term" value="F:acyltransferase activity"/>
    <property type="evidence" value="ECO:0007669"/>
    <property type="project" value="UniProtKB-KW"/>
</dbReference>
<dbReference type="EMBL" id="MLJW01001562">
    <property type="protein sequence ID" value="OIQ77666.1"/>
    <property type="molecule type" value="Genomic_DNA"/>
</dbReference>
<sequence>MSSTELPLLIVFGAGGHGRVVADAALASGAWRGVVASDRNPAAWGGELLPGVAIVPPAALADLPQPLALHVAIGNNPVRRQEAHALREVAPLASVIHPRACVAASSRIAAGCLLTAQCVVGPMAVLGEGVIVNHGAVIDHDCVIGAWTHIAPGAKLGGAVTVDEGALVGAGSTVLRNLRVGAHATLGAGAVALGDVPAGQAWAGVPARPLERACA</sequence>
<dbReference type="Pfam" id="PF17836">
    <property type="entry name" value="PglD_N"/>
    <property type="match status" value="1"/>
</dbReference>
<gene>
    <name evidence="2" type="primary">epsM_5</name>
    <name evidence="2" type="ORF">GALL_406350</name>
</gene>
<reference evidence="2" key="1">
    <citation type="submission" date="2016-10" db="EMBL/GenBank/DDBJ databases">
        <title>Sequence of Gallionella enrichment culture.</title>
        <authorList>
            <person name="Poehlein A."/>
            <person name="Muehling M."/>
            <person name="Daniel R."/>
        </authorList>
    </citation>
    <scope>NUCLEOTIDE SEQUENCE</scope>
</reference>
<evidence type="ECO:0000259" key="1">
    <source>
        <dbReference type="Pfam" id="PF17836"/>
    </source>
</evidence>
<dbReference type="Gene3D" id="2.160.10.10">
    <property type="entry name" value="Hexapeptide repeat proteins"/>
    <property type="match status" value="1"/>
</dbReference>
<organism evidence="2">
    <name type="scientific">mine drainage metagenome</name>
    <dbReference type="NCBI Taxonomy" id="410659"/>
    <lineage>
        <taxon>unclassified sequences</taxon>
        <taxon>metagenomes</taxon>
        <taxon>ecological metagenomes</taxon>
    </lineage>
</organism>
<dbReference type="InterPro" id="IPR011004">
    <property type="entry name" value="Trimer_LpxA-like_sf"/>
</dbReference>
<dbReference type="InterPro" id="IPR041561">
    <property type="entry name" value="PglD_N"/>
</dbReference>
<dbReference type="SUPFAM" id="SSF51161">
    <property type="entry name" value="Trimeric LpxA-like enzymes"/>
    <property type="match status" value="1"/>
</dbReference>
<proteinExistence type="predicted"/>
<dbReference type="PANTHER" id="PTHR43300">
    <property type="entry name" value="ACETYLTRANSFERASE"/>
    <property type="match status" value="1"/>
</dbReference>
<dbReference type="InterPro" id="IPR020019">
    <property type="entry name" value="AcTrfase_PglD-like"/>
</dbReference>
<dbReference type="InterPro" id="IPR050179">
    <property type="entry name" value="Trans_hexapeptide_repeat"/>
</dbReference>
<dbReference type="CDD" id="cd03360">
    <property type="entry name" value="LbH_AT_putative"/>
    <property type="match status" value="1"/>
</dbReference>
<dbReference type="EC" id="2.3.1.-" evidence="2"/>
<dbReference type="AlphaFoldDB" id="A0A1J5Q2X5"/>
<dbReference type="PANTHER" id="PTHR43300:SF7">
    <property type="entry name" value="UDP-N-ACETYLBACILLOSAMINE N-ACETYLTRANSFERASE"/>
    <property type="match status" value="1"/>
</dbReference>
<dbReference type="Gene3D" id="3.40.50.20">
    <property type="match status" value="1"/>
</dbReference>